<dbReference type="RefSeq" id="XP_003322133.2">
    <property type="nucleotide sequence ID" value="XM_003322085.2"/>
</dbReference>
<sequence>MDSEAELTDKEVSSLFESVRTEHPPGSTCWDQQNHLNQWMYGQRHRQSRVKHLTSLPGGQANSASKGATPRVSNNSSARTSSRGSALTQVSCKSREITARFSS</sequence>
<reference evidence="3" key="2">
    <citation type="journal article" date="2011" name="Proc. Natl. Acad. Sci. U.S.A.">
        <title>Obligate biotrophy features unraveled by the genomic analysis of rust fungi.</title>
        <authorList>
            <person name="Duplessis S."/>
            <person name="Cuomo C.A."/>
            <person name="Lin Y.-C."/>
            <person name="Aerts A."/>
            <person name="Tisserant E."/>
            <person name="Veneault-Fourrey C."/>
            <person name="Joly D.L."/>
            <person name="Hacquard S."/>
            <person name="Amselem J."/>
            <person name="Cantarel B.L."/>
            <person name="Chiu R."/>
            <person name="Coutinho P.M."/>
            <person name="Feau N."/>
            <person name="Field M."/>
            <person name="Frey P."/>
            <person name="Gelhaye E."/>
            <person name="Goldberg J."/>
            <person name="Grabherr M.G."/>
            <person name="Kodira C.D."/>
            <person name="Kohler A."/>
            <person name="Kuees U."/>
            <person name="Lindquist E.A."/>
            <person name="Lucas S.M."/>
            <person name="Mago R."/>
            <person name="Mauceli E."/>
            <person name="Morin E."/>
            <person name="Murat C."/>
            <person name="Pangilinan J.L."/>
            <person name="Park R."/>
            <person name="Pearson M."/>
            <person name="Quesneville H."/>
            <person name="Rouhier N."/>
            <person name="Sakthikumar S."/>
            <person name="Salamov A.A."/>
            <person name="Schmutz J."/>
            <person name="Selles B."/>
            <person name="Shapiro H."/>
            <person name="Tanguay P."/>
            <person name="Tuskan G.A."/>
            <person name="Henrissat B."/>
            <person name="Van de Peer Y."/>
            <person name="Rouze P."/>
            <person name="Ellis J.G."/>
            <person name="Dodds P.N."/>
            <person name="Schein J.E."/>
            <person name="Zhong S."/>
            <person name="Hamelin R.C."/>
            <person name="Grigoriev I.V."/>
            <person name="Szabo L.J."/>
            <person name="Martin F."/>
        </authorList>
    </citation>
    <scope>NUCLEOTIDE SEQUENCE [LARGE SCALE GENOMIC DNA]</scope>
    <source>
        <strain evidence="3">CRL 75-36-700-3 / race SCCL</strain>
    </source>
</reference>
<reference key="1">
    <citation type="submission" date="2007-01" db="EMBL/GenBank/DDBJ databases">
        <title>The Genome Sequence of Puccinia graminis f. sp. tritici Strain CRL 75-36-700-3.</title>
        <authorList>
            <consortium name="The Broad Institute Genome Sequencing Platform"/>
            <person name="Birren B."/>
            <person name="Lander E."/>
            <person name="Galagan J."/>
            <person name="Nusbaum C."/>
            <person name="Devon K."/>
            <person name="Cuomo C."/>
            <person name="Jaffe D."/>
            <person name="Butler J."/>
            <person name="Alvarez P."/>
            <person name="Gnerre S."/>
            <person name="Grabherr M."/>
            <person name="Mauceli E."/>
            <person name="Brockman W."/>
            <person name="Young S."/>
            <person name="LaButti K."/>
            <person name="Sykes S."/>
            <person name="DeCaprio D."/>
            <person name="Crawford M."/>
            <person name="Koehrsen M."/>
            <person name="Engels R."/>
            <person name="Montgomery P."/>
            <person name="Pearson M."/>
            <person name="Howarth C."/>
            <person name="Larson L."/>
            <person name="White J."/>
            <person name="Zeng Q."/>
            <person name="Kodira C."/>
            <person name="Yandava C."/>
            <person name="Alvarado L."/>
            <person name="O'Leary S."/>
            <person name="Szabo L."/>
            <person name="Dean R."/>
            <person name="Schein J."/>
        </authorList>
    </citation>
    <scope>NUCLEOTIDE SEQUENCE</scope>
    <source>
        <strain>CRL 75-36-700-3</strain>
    </source>
</reference>
<proteinExistence type="predicted"/>
<feature type="region of interest" description="Disordered" evidence="1">
    <location>
        <begin position="1"/>
        <end position="29"/>
    </location>
</feature>
<dbReference type="GeneID" id="10539086"/>
<dbReference type="HOGENOM" id="CLU_2265056_0_0_1"/>
<dbReference type="EMBL" id="DS178268">
    <property type="protein sequence ID" value="EFP77714.2"/>
    <property type="molecule type" value="Genomic_DNA"/>
</dbReference>
<organism evidence="2 3">
    <name type="scientific">Puccinia graminis f. sp. tritici (strain CRL 75-36-700-3 / race SCCL)</name>
    <name type="common">Black stem rust fungus</name>
    <dbReference type="NCBI Taxonomy" id="418459"/>
    <lineage>
        <taxon>Eukaryota</taxon>
        <taxon>Fungi</taxon>
        <taxon>Dikarya</taxon>
        <taxon>Basidiomycota</taxon>
        <taxon>Pucciniomycotina</taxon>
        <taxon>Pucciniomycetes</taxon>
        <taxon>Pucciniales</taxon>
        <taxon>Pucciniaceae</taxon>
        <taxon>Puccinia</taxon>
    </lineage>
</organism>
<evidence type="ECO:0000256" key="1">
    <source>
        <dbReference type="SAM" id="MobiDB-lite"/>
    </source>
</evidence>
<name>E3K089_PUCGT</name>
<accession>E3K089</accession>
<feature type="compositionally biased region" description="Basic and acidic residues" evidence="1">
    <location>
        <begin position="93"/>
        <end position="103"/>
    </location>
</feature>
<dbReference type="InParanoid" id="E3K089"/>
<dbReference type="KEGG" id="pgr:PGTG_03670"/>
<feature type="region of interest" description="Disordered" evidence="1">
    <location>
        <begin position="43"/>
        <end position="103"/>
    </location>
</feature>
<feature type="compositionally biased region" description="Basic residues" evidence="1">
    <location>
        <begin position="43"/>
        <end position="52"/>
    </location>
</feature>
<evidence type="ECO:0000313" key="2">
    <source>
        <dbReference type="EMBL" id="EFP77714.2"/>
    </source>
</evidence>
<evidence type="ECO:0000313" key="3">
    <source>
        <dbReference type="Proteomes" id="UP000008783"/>
    </source>
</evidence>
<dbReference type="Proteomes" id="UP000008783">
    <property type="component" value="Unassembled WGS sequence"/>
</dbReference>
<gene>
    <name evidence="2" type="ORF">PGTG_03670</name>
</gene>
<keyword evidence="3" id="KW-1185">Reference proteome</keyword>
<dbReference type="AlphaFoldDB" id="E3K089"/>
<feature type="compositionally biased region" description="Polar residues" evidence="1">
    <location>
        <begin position="60"/>
        <end position="92"/>
    </location>
</feature>
<dbReference type="VEuPathDB" id="FungiDB:PGTG_03670"/>
<protein>
    <submittedName>
        <fullName evidence="2">Uncharacterized protein</fullName>
    </submittedName>
</protein>